<proteinExistence type="predicted"/>
<dbReference type="EnsemblPlants" id="TuG1812G0100002621.01.T01">
    <property type="protein sequence ID" value="TuG1812G0100002621.01.T01"/>
    <property type="gene ID" value="TuG1812G0100002621.01"/>
</dbReference>
<dbReference type="Proteomes" id="UP000015106">
    <property type="component" value="Chromosome 1"/>
</dbReference>
<evidence type="ECO:0000313" key="1">
    <source>
        <dbReference type="EnsemblPlants" id="TuG1812G0100002621.01.T01"/>
    </source>
</evidence>
<dbReference type="Gramene" id="TuG1812G0100002621.01.T01">
    <property type="protein sequence ID" value="TuG1812G0100002621.01.T01"/>
    <property type="gene ID" value="TuG1812G0100002621.01"/>
</dbReference>
<reference evidence="1" key="2">
    <citation type="submission" date="2018-03" db="EMBL/GenBank/DDBJ databases">
        <title>The Triticum urartu genome reveals the dynamic nature of wheat genome evolution.</title>
        <authorList>
            <person name="Ling H."/>
            <person name="Ma B."/>
            <person name="Shi X."/>
            <person name="Liu H."/>
            <person name="Dong L."/>
            <person name="Sun H."/>
            <person name="Cao Y."/>
            <person name="Gao Q."/>
            <person name="Zheng S."/>
            <person name="Li Y."/>
            <person name="Yu Y."/>
            <person name="Du H."/>
            <person name="Qi M."/>
            <person name="Li Y."/>
            <person name="Yu H."/>
            <person name="Cui Y."/>
            <person name="Wang N."/>
            <person name="Chen C."/>
            <person name="Wu H."/>
            <person name="Zhao Y."/>
            <person name="Zhang J."/>
            <person name="Li Y."/>
            <person name="Zhou W."/>
            <person name="Zhang B."/>
            <person name="Hu W."/>
            <person name="Eijk M."/>
            <person name="Tang J."/>
            <person name="Witsenboer H."/>
            <person name="Zhao S."/>
            <person name="Li Z."/>
            <person name="Zhang A."/>
            <person name="Wang D."/>
            <person name="Liang C."/>
        </authorList>
    </citation>
    <scope>NUCLEOTIDE SEQUENCE [LARGE SCALE GENOMIC DNA]</scope>
    <source>
        <strain evidence="1">cv. G1812</strain>
    </source>
</reference>
<name>A0A8R7P6S7_TRIUA</name>
<protein>
    <submittedName>
        <fullName evidence="1">Uncharacterized protein</fullName>
    </submittedName>
</protein>
<dbReference type="AlphaFoldDB" id="A0A8R7P6S7"/>
<keyword evidence="2" id="KW-1185">Reference proteome</keyword>
<sequence>MPPLTSGKWTSRCILATKTSTGLCSWMLGGAHAALSSEDIPALAPRGNRTLLLIVERDHEQCSLDHYMFACDFQTDEFGAETLMMYTYQSPGITDFRPAVYVVEHSFWYLKLHEL</sequence>
<reference evidence="2" key="1">
    <citation type="journal article" date="2013" name="Nature">
        <title>Draft genome of the wheat A-genome progenitor Triticum urartu.</title>
        <authorList>
            <person name="Ling H.Q."/>
            <person name="Zhao S."/>
            <person name="Liu D."/>
            <person name="Wang J."/>
            <person name="Sun H."/>
            <person name="Zhang C."/>
            <person name="Fan H."/>
            <person name="Li D."/>
            <person name="Dong L."/>
            <person name="Tao Y."/>
            <person name="Gao C."/>
            <person name="Wu H."/>
            <person name="Li Y."/>
            <person name="Cui Y."/>
            <person name="Guo X."/>
            <person name="Zheng S."/>
            <person name="Wang B."/>
            <person name="Yu K."/>
            <person name="Liang Q."/>
            <person name="Yang W."/>
            <person name="Lou X."/>
            <person name="Chen J."/>
            <person name="Feng M."/>
            <person name="Jian J."/>
            <person name="Zhang X."/>
            <person name="Luo G."/>
            <person name="Jiang Y."/>
            <person name="Liu J."/>
            <person name="Wang Z."/>
            <person name="Sha Y."/>
            <person name="Zhang B."/>
            <person name="Wu H."/>
            <person name="Tang D."/>
            <person name="Shen Q."/>
            <person name="Xue P."/>
            <person name="Zou S."/>
            <person name="Wang X."/>
            <person name="Liu X."/>
            <person name="Wang F."/>
            <person name="Yang Y."/>
            <person name="An X."/>
            <person name="Dong Z."/>
            <person name="Zhang K."/>
            <person name="Zhang X."/>
            <person name="Luo M.C."/>
            <person name="Dvorak J."/>
            <person name="Tong Y."/>
            <person name="Wang J."/>
            <person name="Yang H."/>
            <person name="Li Z."/>
            <person name="Wang D."/>
            <person name="Zhang A."/>
            <person name="Wang J."/>
        </authorList>
    </citation>
    <scope>NUCLEOTIDE SEQUENCE</scope>
    <source>
        <strain evidence="2">cv. G1812</strain>
    </source>
</reference>
<evidence type="ECO:0000313" key="2">
    <source>
        <dbReference type="Proteomes" id="UP000015106"/>
    </source>
</evidence>
<organism evidence="1 2">
    <name type="scientific">Triticum urartu</name>
    <name type="common">Red wild einkorn</name>
    <name type="synonym">Crithodium urartu</name>
    <dbReference type="NCBI Taxonomy" id="4572"/>
    <lineage>
        <taxon>Eukaryota</taxon>
        <taxon>Viridiplantae</taxon>
        <taxon>Streptophyta</taxon>
        <taxon>Embryophyta</taxon>
        <taxon>Tracheophyta</taxon>
        <taxon>Spermatophyta</taxon>
        <taxon>Magnoliopsida</taxon>
        <taxon>Liliopsida</taxon>
        <taxon>Poales</taxon>
        <taxon>Poaceae</taxon>
        <taxon>BOP clade</taxon>
        <taxon>Pooideae</taxon>
        <taxon>Triticodae</taxon>
        <taxon>Triticeae</taxon>
        <taxon>Triticinae</taxon>
        <taxon>Triticum</taxon>
    </lineage>
</organism>
<accession>A0A8R7P6S7</accession>
<reference evidence="1" key="3">
    <citation type="submission" date="2022-06" db="UniProtKB">
        <authorList>
            <consortium name="EnsemblPlants"/>
        </authorList>
    </citation>
    <scope>IDENTIFICATION</scope>
</reference>